<dbReference type="PROSITE" id="PS51294">
    <property type="entry name" value="HTH_MYB"/>
    <property type="match status" value="1"/>
</dbReference>
<dbReference type="InterPro" id="IPR009057">
    <property type="entry name" value="Homeodomain-like_sf"/>
</dbReference>
<evidence type="ECO:0000256" key="2">
    <source>
        <dbReference type="ARBA" id="ARBA00023125"/>
    </source>
</evidence>
<dbReference type="GO" id="GO:0003700">
    <property type="term" value="F:DNA-binding transcription factor activity"/>
    <property type="evidence" value="ECO:0007669"/>
    <property type="project" value="TreeGrafter"/>
</dbReference>
<feature type="region of interest" description="Disordered" evidence="4">
    <location>
        <begin position="399"/>
        <end position="448"/>
    </location>
</feature>
<evidence type="ECO:0000313" key="8">
    <source>
        <dbReference type="Proteomes" id="UP000250043"/>
    </source>
</evidence>
<evidence type="ECO:0000259" key="6">
    <source>
        <dbReference type="PROSITE" id="PS51294"/>
    </source>
</evidence>
<gene>
    <name evidence="7" type="ORF">OBBRIDRAFT_719430</name>
</gene>
<comment type="subcellular location">
    <subcellularLocation>
        <location evidence="1">Nucleus</location>
    </subcellularLocation>
</comment>
<dbReference type="InterPro" id="IPR017930">
    <property type="entry name" value="Myb_dom"/>
</dbReference>
<feature type="domain" description="Myb-like" evidence="5">
    <location>
        <begin position="203"/>
        <end position="252"/>
    </location>
</feature>
<feature type="domain" description="HTH myb-type" evidence="6">
    <location>
        <begin position="203"/>
        <end position="256"/>
    </location>
</feature>
<dbReference type="GO" id="GO:0000976">
    <property type="term" value="F:transcription cis-regulatory region binding"/>
    <property type="evidence" value="ECO:0007669"/>
    <property type="project" value="TreeGrafter"/>
</dbReference>
<protein>
    <submittedName>
        <fullName evidence="7">Uncharacterized protein</fullName>
    </submittedName>
</protein>
<feature type="compositionally biased region" description="Polar residues" evidence="4">
    <location>
        <begin position="436"/>
        <end position="448"/>
    </location>
</feature>
<dbReference type="EMBL" id="KV722333">
    <property type="protein sequence ID" value="OCH95919.1"/>
    <property type="molecule type" value="Genomic_DNA"/>
</dbReference>
<dbReference type="GO" id="GO:0005634">
    <property type="term" value="C:nucleus"/>
    <property type="evidence" value="ECO:0007669"/>
    <property type="project" value="UniProtKB-SubCell"/>
</dbReference>
<dbReference type="Pfam" id="PF00249">
    <property type="entry name" value="Myb_DNA-binding"/>
    <property type="match status" value="1"/>
</dbReference>
<dbReference type="Proteomes" id="UP000250043">
    <property type="component" value="Unassembled WGS sequence"/>
</dbReference>
<dbReference type="CDD" id="cd00167">
    <property type="entry name" value="SANT"/>
    <property type="match status" value="2"/>
</dbReference>
<keyword evidence="8" id="KW-1185">Reference proteome</keyword>
<evidence type="ECO:0000313" key="7">
    <source>
        <dbReference type="EMBL" id="OCH95919.1"/>
    </source>
</evidence>
<dbReference type="PROSITE" id="PS50090">
    <property type="entry name" value="MYB_LIKE"/>
    <property type="match status" value="2"/>
</dbReference>
<dbReference type="InterPro" id="IPR001005">
    <property type="entry name" value="SANT/Myb"/>
</dbReference>
<dbReference type="SUPFAM" id="SSF46689">
    <property type="entry name" value="Homeodomain-like"/>
    <property type="match status" value="2"/>
</dbReference>
<dbReference type="PANTHER" id="PTHR46380:SF2">
    <property type="entry name" value="CYCLIN-D-BINDING MYB-LIKE TRANSCRIPTION FACTOR 1"/>
    <property type="match status" value="1"/>
</dbReference>
<dbReference type="PANTHER" id="PTHR46380">
    <property type="entry name" value="CYCLIN-D-BINDING MYB-LIKE TRANSCRIPTION FACTOR 1"/>
    <property type="match status" value="1"/>
</dbReference>
<feature type="domain" description="Myb-like" evidence="5">
    <location>
        <begin position="255"/>
        <end position="316"/>
    </location>
</feature>
<feature type="region of interest" description="Disordered" evidence="4">
    <location>
        <begin position="55"/>
        <end position="86"/>
    </location>
</feature>
<proteinExistence type="predicted"/>
<evidence type="ECO:0000256" key="4">
    <source>
        <dbReference type="SAM" id="MobiDB-lite"/>
    </source>
</evidence>
<keyword evidence="2" id="KW-0238">DNA-binding</keyword>
<dbReference type="SMART" id="SM00717">
    <property type="entry name" value="SANT"/>
    <property type="match status" value="4"/>
</dbReference>
<evidence type="ECO:0000256" key="3">
    <source>
        <dbReference type="ARBA" id="ARBA00023242"/>
    </source>
</evidence>
<accession>A0A8E2DU73</accession>
<keyword evidence="3" id="KW-0539">Nucleus</keyword>
<organism evidence="7 8">
    <name type="scientific">Obba rivulosa</name>
    <dbReference type="NCBI Taxonomy" id="1052685"/>
    <lineage>
        <taxon>Eukaryota</taxon>
        <taxon>Fungi</taxon>
        <taxon>Dikarya</taxon>
        <taxon>Basidiomycota</taxon>
        <taxon>Agaricomycotina</taxon>
        <taxon>Agaricomycetes</taxon>
        <taxon>Polyporales</taxon>
        <taxon>Gelatoporiaceae</taxon>
        <taxon>Obba</taxon>
    </lineage>
</organism>
<dbReference type="OrthoDB" id="39591at2759"/>
<sequence length="448" mass="50574">MYHDPTLGIPDLNFASSEDLLRTLQDFDISKVVNVLKTLGEAAAAATINLNTPPVYLPPPPPSQGLSSVKQNPVGSDTILGRKKSAPGATPDFVPGHFPQGEVENPEHAHILANVWMNAAKLSEMVKKEGLVYKKGKFSAIEEAQLTAAIENFRVNKGLSQEDLCNIIFSKDRGRDTFWPEITSAVPLRPIIAVYHHVRRTYHPLKGQGKWMPSEDELLLQAVAELGQQWEKVSERVGRMSSDCRDRYRNHLQNREVRRNGPWTKEEEAELTHIVTEMTVEQGKDMDNDVFWGVVSERMGGRRGRQQCRIKWTDSLSPQVKNLGEKPRWSQLDAFILVHKVDSLNVRDDSEIDWKQLPDEHWNSWSAHHLQRRWLTMKRGIKGYEEMSHAEIMEILKTKKAQSLPPPNSGRRKKTKYTSAEAVDEDDDTIDPALQAGSNSSGTSPVIA</sequence>
<dbReference type="InterPro" id="IPR051651">
    <property type="entry name" value="DMTF1_DNA-bind_reg"/>
</dbReference>
<evidence type="ECO:0000259" key="5">
    <source>
        <dbReference type="PROSITE" id="PS50090"/>
    </source>
</evidence>
<dbReference type="Gene3D" id="1.10.10.60">
    <property type="entry name" value="Homeodomain-like"/>
    <property type="match status" value="2"/>
</dbReference>
<dbReference type="AlphaFoldDB" id="A0A8E2DU73"/>
<feature type="compositionally biased region" description="Polar residues" evidence="4">
    <location>
        <begin position="64"/>
        <end position="75"/>
    </location>
</feature>
<reference evidence="7 8" key="1">
    <citation type="submission" date="2016-07" db="EMBL/GenBank/DDBJ databases">
        <title>Draft genome of the white-rot fungus Obba rivulosa 3A-2.</title>
        <authorList>
            <consortium name="DOE Joint Genome Institute"/>
            <person name="Miettinen O."/>
            <person name="Riley R."/>
            <person name="Acob R."/>
            <person name="Barry K."/>
            <person name="Cullen D."/>
            <person name="De Vries R."/>
            <person name="Hainaut M."/>
            <person name="Hatakka A."/>
            <person name="Henrissat B."/>
            <person name="Hilden K."/>
            <person name="Kuo R."/>
            <person name="Labutti K."/>
            <person name="Lipzen A."/>
            <person name="Makela M.R."/>
            <person name="Sandor L."/>
            <person name="Spatafora J.W."/>
            <person name="Grigoriev I.V."/>
            <person name="Hibbett D.S."/>
        </authorList>
    </citation>
    <scope>NUCLEOTIDE SEQUENCE [LARGE SCALE GENOMIC DNA]</scope>
    <source>
        <strain evidence="7 8">3A-2</strain>
    </source>
</reference>
<name>A0A8E2DU73_9APHY</name>
<evidence type="ECO:0000256" key="1">
    <source>
        <dbReference type="ARBA" id="ARBA00004123"/>
    </source>
</evidence>